<protein>
    <submittedName>
        <fullName evidence="1">Uncharacterized protein</fullName>
    </submittedName>
</protein>
<dbReference type="RefSeq" id="WP_252635781.1">
    <property type="nucleotide sequence ID" value="NZ_JAMXAX010000076.1"/>
</dbReference>
<keyword evidence="2" id="KW-1185">Reference proteome</keyword>
<dbReference type="EMBL" id="JBHSAJ010000040">
    <property type="protein sequence ID" value="MFC3935747.1"/>
    <property type="molecule type" value="Genomic_DNA"/>
</dbReference>
<comment type="caution">
    <text evidence="1">The sequence shown here is derived from an EMBL/GenBank/DDBJ whole genome shotgun (WGS) entry which is preliminary data.</text>
</comment>
<organism evidence="1 2">
    <name type="scientific">Acidovorax facilis</name>
    <dbReference type="NCBI Taxonomy" id="12917"/>
    <lineage>
        <taxon>Bacteria</taxon>
        <taxon>Pseudomonadati</taxon>
        <taxon>Pseudomonadota</taxon>
        <taxon>Betaproteobacteria</taxon>
        <taxon>Burkholderiales</taxon>
        <taxon>Comamonadaceae</taxon>
        <taxon>Acidovorax</taxon>
    </lineage>
</organism>
<dbReference type="Proteomes" id="UP001595693">
    <property type="component" value="Unassembled WGS sequence"/>
</dbReference>
<name>A0ABV8DBS3_9BURK</name>
<evidence type="ECO:0000313" key="1">
    <source>
        <dbReference type="EMBL" id="MFC3935747.1"/>
    </source>
</evidence>
<proteinExistence type="predicted"/>
<accession>A0ABV8DBS3</accession>
<evidence type="ECO:0000313" key="2">
    <source>
        <dbReference type="Proteomes" id="UP001595693"/>
    </source>
</evidence>
<sequence>MKEAFPKHKILEVKDPLHANVRGFQIAGMNHAPKLFGVAATASQGGV</sequence>
<gene>
    <name evidence="1" type="ORF">ACFOW3_14100</name>
</gene>
<reference evidence="2" key="1">
    <citation type="journal article" date="2019" name="Int. J. Syst. Evol. Microbiol.">
        <title>The Global Catalogue of Microorganisms (GCM) 10K type strain sequencing project: providing services to taxonomists for standard genome sequencing and annotation.</title>
        <authorList>
            <consortium name="The Broad Institute Genomics Platform"/>
            <consortium name="The Broad Institute Genome Sequencing Center for Infectious Disease"/>
            <person name="Wu L."/>
            <person name="Ma J."/>
        </authorList>
    </citation>
    <scope>NUCLEOTIDE SEQUENCE [LARGE SCALE GENOMIC DNA]</scope>
    <source>
        <strain evidence="2">CCUG 2113</strain>
    </source>
</reference>